<accession>A0A1M7H225</accession>
<dbReference type="GO" id="GO:0061503">
    <property type="term" value="F:tRNA threonylcarbamoyladenosine dehydratase"/>
    <property type="evidence" value="ECO:0007669"/>
    <property type="project" value="TreeGrafter"/>
</dbReference>
<dbReference type="PANTHER" id="PTHR43267:SF3">
    <property type="entry name" value="THIF PROTEIN"/>
    <property type="match status" value="1"/>
</dbReference>
<keyword evidence="3" id="KW-1185">Reference proteome</keyword>
<dbReference type="AlphaFoldDB" id="A0A1M7H225"/>
<dbReference type="Pfam" id="PF00899">
    <property type="entry name" value="ThiF"/>
    <property type="match status" value="1"/>
</dbReference>
<dbReference type="InterPro" id="IPR035985">
    <property type="entry name" value="Ubiquitin-activating_enz"/>
</dbReference>
<organism evidence="2 3">
    <name type="scientific">Chitinophaga jiangningensis</name>
    <dbReference type="NCBI Taxonomy" id="1419482"/>
    <lineage>
        <taxon>Bacteria</taxon>
        <taxon>Pseudomonadati</taxon>
        <taxon>Bacteroidota</taxon>
        <taxon>Chitinophagia</taxon>
        <taxon>Chitinophagales</taxon>
        <taxon>Chitinophagaceae</taxon>
        <taxon>Chitinophaga</taxon>
    </lineage>
</organism>
<evidence type="ECO:0000259" key="1">
    <source>
        <dbReference type="Pfam" id="PF00899"/>
    </source>
</evidence>
<name>A0A1M7H225_9BACT</name>
<protein>
    <submittedName>
        <fullName evidence="2">ThiF family protein</fullName>
    </submittedName>
</protein>
<dbReference type="CDD" id="cd01483">
    <property type="entry name" value="E1_enzyme_family"/>
    <property type="match status" value="1"/>
</dbReference>
<dbReference type="InterPro" id="IPR045886">
    <property type="entry name" value="ThiF/MoeB/HesA"/>
</dbReference>
<dbReference type="InterPro" id="IPR000594">
    <property type="entry name" value="ThiF_NAD_FAD-bd"/>
</dbReference>
<dbReference type="RefSeq" id="WP_083550262.1">
    <property type="nucleotide sequence ID" value="NZ_FRBL01000007.1"/>
</dbReference>
<dbReference type="Gene3D" id="3.40.50.720">
    <property type="entry name" value="NAD(P)-binding Rossmann-like Domain"/>
    <property type="match status" value="1"/>
</dbReference>
<dbReference type="PANTHER" id="PTHR43267">
    <property type="entry name" value="TRNA THREONYLCARBAMOYLADENOSINE DEHYDRATASE"/>
    <property type="match status" value="1"/>
</dbReference>
<dbReference type="GO" id="GO:0008641">
    <property type="term" value="F:ubiquitin-like modifier activating enzyme activity"/>
    <property type="evidence" value="ECO:0007669"/>
    <property type="project" value="InterPro"/>
</dbReference>
<gene>
    <name evidence="2" type="ORF">SAMN05444266_10749</name>
</gene>
<dbReference type="SUPFAM" id="SSF69572">
    <property type="entry name" value="Activating enzymes of the ubiquitin-like proteins"/>
    <property type="match status" value="1"/>
</dbReference>
<dbReference type="STRING" id="1419482.SAMN05444266_10749"/>
<evidence type="ECO:0000313" key="2">
    <source>
        <dbReference type="EMBL" id="SHM22561.1"/>
    </source>
</evidence>
<dbReference type="Proteomes" id="UP000184420">
    <property type="component" value="Unassembled WGS sequence"/>
</dbReference>
<sequence>MNTTLAKAIAAGRNQHQDRNVTFYRLQDPGQASALATLLQQHPAISVFDELQAQLTELMKLRHPSERLTDAQLQELASAHLENKAPEAYGVWVYYPWSAKVVHLLDEAEFIELRTSRNQQKITTEQRDLLSKKKIGVIGLSVGQSVALALAIERLCGELRIADFDRLDLSNMNRIRTGVHNIGVLKTVLVAREIAEIDPFLPVVCYDEGITDDNIHQFLTEGGKLDILVEECDGLDVKILARQHARSLGIPVLMDTSDRGMVDVERFDVQPDLPILHGRVPETLTPAAVRSMQGPARMALVDSIVDFSSLSSKMQYSLQEIGKTITTWPQLASAVMLGGAAIGHICRELSLGGNIESGRYYVDLEQIFKQIK</sequence>
<dbReference type="EMBL" id="FRBL01000007">
    <property type="protein sequence ID" value="SHM22561.1"/>
    <property type="molecule type" value="Genomic_DNA"/>
</dbReference>
<feature type="domain" description="THIF-type NAD/FAD binding fold" evidence="1">
    <location>
        <begin position="118"/>
        <end position="253"/>
    </location>
</feature>
<evidence type="ECO:0000313" key="3">
    <source>
        <dbReference type="Proteomes" id="UP000184420"/>
    </source>
</evidence>
<reference evidence="2 3" key="1">
    <citation type="submission" date="2016-11" db="EMBL/GenBank/DDBJ databases">
        <authorList>
            <person name="Jaros S."/>
            <person name="Januszkiewicz K."/>
            <person name="Wedrychowicz H."/>
        </authorList>
    </citation>
    <scope>NUCLEOTIDE SEQUENCE [LARGE SCALE GENOMIC DNA]</scope>
    <source>
        <strain evidence="2 3">DSM 27406</strain>
    </source>
</reference>
<dbReference type="OrthoDB" id="5149792at2"/>
<dbReference type="GO" id="GO:0061504">
    <property type="term" value="P:cyclic threonylcarbamoyladenosine biosynthetic process"/>
    <property type="evidence" value="ECO:0007669"/>
    <property type="project" value="TreeGrafter"/>
</dbReference>
<proteinExistence type="predicted"/>